<gene>
    <name evidence="5" type="primary">LOC108612220</name>
</gene>
<name>A0ABM1P049_DROAR</name>
<feature type="chain" id="PRO_5045389477" evidence="3">
    <location>
        <begin position="17"/>
        <end position="100"/>
    </location>
</feature>
<dbReference type="PROSITE" id="PS51155">
    <property type="entry name" value="CHIT_BIND_RR_2"/>
    <property type="match status" value="1"/>
</dbReference>
<dbReference type="PRINTS" id="PR00947">
    <property type="entry name" value="CUTICLE"/>
</dbReference>
<evidence type="ECO:0000313" key="4">
    <source>
        <dbReference type="Proteomes" id="UP000694904"/>
    </source>
</evidence>
<dbReference type="Proteomes" id="UP000694904">
    <property type="component" value="Chromosome 4"/>
</dbReference>
<dbReference type="InterPro" id="IPR050468">
    <property type="entry name" value="Cuticle_Struct_Prot"/>
</dbReference>
<reference evidence="4" key="1">
    <citation type="journal article" date="1997" name="Nucleic Acids Res.">
        <title>tRNAscan-SE: a program for improved detection of transfer RNA genes in genomic sequence.</title>
        <authorList>
            <person name="Lowe T.M."/>
            <person name="Eddy S.R."/>
        </authorList>
    </citation>
    <scope>NUCLEOTIDE SEQUENCE [LARGE SCALE GENOMIC DNA]</scope>
</reference>
<reference evidence="5" key="3">
    <citation type="submission" date="2025-08" db="UniProtKB">
        <authorList>
            <consortium name="RefSeq"/>
        </authorList>
    </citation>
    <scope>IDENTIFICATION</scope>
    <source>
        <tissue evidence="5">Whole organism</tissue>
    </source>
</reference>
<keyword evidence="3" id="KW-0732">Signal</keyword>
<dbReference type="RefSeq" id="XP_017860585.1">
    <property type="nucleotide sequence ID" value="XM_018005096.1"/>
</dbReference>
<keyword evidence="1 2" id="KW-0193">Cuticle</keyword>
<accession>A0ABM1P049</accession>
<dbReference type="InterPro" id="IPR000618">
    <property type="entry name" value="Insect_cuticle"/>
</dbReference>
<feature type="signal peptide" evidence="3">
    <location>
        <begin position="1"/>
        <end position="16"/>
    </location>
</feature>
<reference evidence="4" key="2">
    <citation type="journal article" date="2016" name="G3 (Bethesda)">
        <title>Genome Evolution in Three Species of Cactophilic Drosophila.</title>
        <authorList>
            <person name="Sanchez-Flores A."/>
            <person name="Penazola F."/>
            <person name="Carpinteyro-Ponce J."/>
            <person name="Nazario-Yepiz N."/>
            <person name="Abreu-Goodger C."/>
            <person name="Machado C.A."/>
            <person name="Markow T.A."/>
        </authorList>
    </citation>
    <scope>NUCLEOTIDE SEQUENCE [LARGE SCALE GENOMIC DNA]</scope>
</reference>
<dbReference type="GeneID" id="108612220"/>
<evidence type="ECO:0000256" key="1">
    <source>
        <dbReference type="ARBA" id="ARBA00022460"/>
    </source>
</evidence>
<dbReference type="PANTHER" id="PTHR10380">
    <property type="entry name" value="CUTICLE PROTEIN"/>
    <property type="match status" value="1"/>
</dbReference>
<protein>
    <submittedName>
        <fullName evidence="5">Larval cuticle protein 8-like</fullName>
    </submittedName>
</protein>
<evidence type="ECO:0000256" key="2">
    <source>
        <dbReference type="PROSITE-ProRule" id="PRU00497"/>
    </source>
</evidence>
<dbReference type="PROSITE" id="PS00233">
    <property type="entry name" value="CHIT_BIND_RR_1"/>
    <property type="match status" value="1"/>
</dbReference>
<dbReference type="InterPro" id="IPR031311">
    <property type="entry name" value="CHIT_BIND_RR_consensus"/>
</dbReference>
<evidence type="ECO:0000256" key="3">
    <source>
        <dbReference type="SAM" id="SignalP"/>
    </source>
</evidence>
<dbReference type="Pfam" id="PF00379">
    <property type="entry name" value="Chitin_bind_4"/>
    <property type="match status" value="1"/>
</dbReference>
<evidence type="ECO:0000313" key="5">
    <source>
        <dbReference type="RefSeq" id="XP_017860585.1"/>
    </source>
</evidence>
<sequence length="100" mass="10860">MKFLIVFVALFALAVAAPVDVVVERQESDVQPESFQNSLKLSDGTLIESQGHLQNVGTEQESLVVKGSYSYVSDDGVTYTVNYIADENGFQPQGAHIPIV</sequence>
<organism evidence="4 5">
    <name type="scientific">Drosophila arizonae</name>
    <name type="common">Fruit fly</name>
    <dbReference type="NCBI Taxonomy" id="7263"/>
    <lineage>
        <taxon>Eukaryota</taxon>
        <taxon>Metazoa</taxon>
        <taxon>Ecdysozoa</taxon>
        <taxon>Arthropoda</taxon>
        <taxon>Hexapoda</taxon>
        <taxon>Insecta</taxon>
        <taxon>Pterygota</taxon>
        <taxon>Neoptera</taxon>
        <taxon>Endopterygota</taxon>
        <taxon>Diptera</taxon>
        <taxon>Brachycera</taxon>
        <taxon>Muscomorpha</taxon>
        <taxon>Ephydroidea</taxon>
        <taxon>Drosophilidae</taxon>
        <taxon>Drosophila</taxon>
    </lineage>
</organism>
<proteinExistence type="predicted"/>
<keyword evidence="4" id="KW-1185">Reference proteome</keyword>
<dbReference type="PANTHER" id="PTHR10380:SF218">
    <property type="entry name" value="ADULT CUTICLE PROTEIN 65AA-RELATED"/>
    <property type="match status" value="1"/>
</dbReference>